<dbReference type="Pfam" id="PF10881">
    <property type="entry name" value="DUF2726"/>
    <property type="match status" value="1"/>
</dbReference>
<dbReference type="Gene3D" id="3.40.50.300">
    <property type="entry name" value="P-loop containing nucleotide triphosphate hydrolases"/>
    <property type="match status" value="2"/>
</dbReference>
<comment type="similarity">
    <text evidence="1">Belongs to the DNA2/NAM7 helicase family.</text>
</comment>
<dbReference type="PANTHER" id="PTHR43788:SF8">
    <property type="entry name" value="DNA-BINDING PROTEIN SMUBP-2"/>
    <property type="match status" value="1"/>
</dbReference>
<sequence>MLDPRGVAVVILNKQDRTPQDKTLEITQLEPLPDQVRVRFSGPKDYWFRWDRITILQQSEHVSLGRQAKLLVDGSPVEATEAYRFVGPPGVGAWWHVWQGRWKAHSDSAIRVVPNAAITARSSSALSYWRAVVQLQTGDAGKVLQRNYQRLDHIHRDSILPRILEAGDIEAHPDERIPQPLYPFKTNICQSAAVDNALRYPISVIDGPPGTGKTETILNIIASVICRPGVTVGLVSFSNAAVDNVRDKLAEKGFGLVAANLGRKDKKDKFFDTQGPRNNAVDAMLRVAAPSDPKTATELAKLNERMGRLREFERERAVVQHRLNGYRLEQHHFQAHFERHEVPENLPLLHRYSANKLLDFVADTDPRWLRDHGWARIEDAVNRYVKYRALRKVDADDVDVVLGIQRLYYEKKIAELERQVARLDGTLARKNFDDLLNKQARLSQQILRDALCARYASLPRTTYAGQTYRKQFGNFMIDYPLILSTCHSLQNSIGESVLLDYLIIDEASQVDLVTVAPALACARNLIVVGDLEQLPPVTTELSGLPTSPDPTFDHANSILNLIARQFGDRLHRVMLREHYRCDPDIIEFCNRNFYGGKLIPYTSSTPGYAAMTVVRTKPGNHMRRTYKDDDPMSKGRSNQRELDVIQHEVIPWVVPNIEPEDIGITTPYRRQANKAAKEFVDAIESDTVHKFQGRQKDAVIMTTVLDDSDSGRDALAFADDPKLINVAVSRAKRLFVLVTHPSELPKSLHLRNLIGYIRYRDPNHAVVDSDIASIFDLLYADYAERKRRRIGGKRTAVPSEDIVLTMLEDLLDDPAYRHLGIHRQVSLKNVFQGGWDQLTARQREFMEHRSTSFDFLLYNRITSANLGAIEVDGFRYHEADPAQLARDEIKDGICAHYEFRILRLPTTGSNEVPVVRRFLDRMR</sequence>
<evidence type="ECO:0000259" key="8">
    <source>
        <dbReference type="Pfam" id="PF13087"/>
    </source>
</evidence>
<evidence type="ECO:0000313" key="9">
    <source>
        <dbReference type="EMBL" id="GAA5057308.1"/>
    </source>
</evidence>
<evidence type="ECO:0000256" key="4">
    <source>
        <dbReference type="ARBA" id="ARBA00022806"/>
    </source>
</evidence>
<keyword evidence="3" id="KW-0378">Hydrolase</keyword>
<keyword evidence="10" id="KW-1185">Reference proteome</keyword>
<dbReference type="InterPro" id="IPR024402">
    <property type="entry name" value="DUF2726"/>
</dbReference>
<dbReference type="CDD" id="cd17934">
    <property type="entry name" value="DEXXQc_Upf1-like"/>
    <property type="match status" value="1"/>
</dbReference>
<keyword evidence="4" id="KW-0347">Helicase</keyword>
<feature type="domain" description="DUF2726" evidence="6">
    <location>
        <begin position="798"/>
        <end position="919"/>
    </location>
</feature>
<evidence type="ECO:0000256" key="3">
    <source>
        <dbReference type="ARBA" id="ARBA00022801"/>
    </source>
</evidence>
<dbReference type="Pfam" id="PF13087">
    <property type="entry name" value="AAA_12"/>
    <property type="match status" value="1"/>
</dbReference>
<gene>
    <name evidence="9" type="ORF">GCM10023318_35490</name>
</gene>
<evidence type="ECO:0000313" key="10">
    <source>
        <dbReference type="Proteomes" id="UP001500603"/>
    </source>
</evidence>
<dbReference type="EMBL" id="BAABJM010000003">
    <property type="protein sequence ID" value="GAA5057308.1"/>
    <property type="molecule type" value="Genomic_DNA"/>
</dbReference>
<dbReference type="Pfam" id="PF13086">
    <property type="entry name" value="AAA_11"/>
    <property type="match status" value="1"/>
</dbReference>
<dbReference type="PANTHER" id="PTHR43788">
    <property type="entry name" value="DNA2/NAM7 HELICASE FAMILY MEMBER"/>
    <property type="match status" value="1"/>
</dbReference>
<dbReference type="InterPro" id="IPR047187">
    <property type="entry name" value="SF1_C_Upf1"/>
</dbReference>
<dbReference type="InterPro" id="IPR050534">
    <property type="entry name" value="Coronavir_polyprotein_1ab"/>
</dbReference>
<dbReference type="RefSeq" id="WP_345496639.1">
    <property type="nucleotide sequence ID" value="NZ_BAABJM010000003.1"/>
</dbReference>
<evidence type="ECO:0000256" key="5">
    <source>
        <dbReference type="ARBA" id="ARBA00022840"/>
    </source>
</evidence>
<evidence type="ECO:0000256" key="1">
    <source>
        <dbReference type="ARBA" id="ARBA00007913"/>
    </source>
</evidence>
<dbReference type="InterPro" id="IPR041677">
    <property type="entry name" value="DNA2/NAM7_AAA_11"/>
</dbReference>
<reference evidence="10" key="1">
    <citation type="journal article" date="2019" name="Int. J. Syst. Evol. Microbiol.">
        <title>The Global Catalogue of Microorganisms (GCM) 10K type strain sequencing project: providing services to taxonomists for standard genome sequencing and annotation.</title>
        <authorList>
            <consortium name="The Broad Institute Genomics Platform"/>
            <consortium name="The Broad Institute Genome Sequencing Center for Infectious Disease"/>
            <person name="Wu L."/>
            <person name="Ma J."/>
        </authorList>
    </citation>
    <scope>NUCLEOTIDE SEQUENCE [LARGE SCALE GENOMIC DNA]</scope>
    <source>
        <strain evidence="10">JCM 18298</strain>
    </source>
</reference>
<proteinExistence type="inferred from homology"/>
<feature type="domain" description="DNA2/NAM7 helicase-like C-terminal" evidence="8">
    <location>
        <begin position="569"/>
        <end position="740"/>
    </location>
</feature>
<feature type="domain" description="DNA2/NAM7 helicase helicase" evidence="7">
    <location>
        <begin position="186"/>
        <end position="538"/>
    </location>
</feature>
<organism evidence="9 10">
    <name type="scientific">Nocardia callitridis</name>
    <dbReference type="NCBI Taxonomy" id="648753"/>
    <lineage>
        <taxon>Bacteria</taxon>
        <taxon>Bacillati</taxon>
        <taxon>Actinomycetota</taxon>
        <taxon>Actinomycetes</taxon>
        <taxon>Mycobacteriales</taxon>
        <taxon>Nocardiaceae</taxon>
        <taxon>Nocardia</taxon>
    </lineage>
</organism>
<comment type="caution">
    <text evidence="9">The sequence shown here is derived from an EMBL/GenBank/DDBJ whole genome shotgun (WGS) entry which is preliminary data.</text>
</comment>
<dbReference type="InterPro" id="IPR027417">
    <property type="entry name" value="P-loop_NTPase"/>
</dbReference>
<keyword evidence="5" id="KW-0067">ATP-binding</keyword>
<name>A0ABP9KHS5_9NOCA</name>
<evidence type="ECO:0000259" key="7">
    <source>
        <dbReference type="Pfam" id="PF13086"/>
    </source>
</evidence>
<dbReference type="SUPFAM" id="SSF52540">
    <property type="entry name" value="P-loop containing nucleoside triphosphate hydrolases"/>
    <property type="match status" value="1"/>
</dbReference>
<dbReference type="InterPro" id="IPR041679">
    <property type="entry name" value="DNA2/NAM7-like_C"/>
</dbReference>
<accession>A0ABP9KHS5</accession>
<protein>
    <submittedName>
        <fullName evidence="9">AAA domain-containing protein</fullName>
    </submittedName>
</protein>
<evidence type="ECO:0000256" key="2">
    <source>
        <dbReference type="ARBA" id="ARBA00022741"/>
    </source>
</evidence>
<dbReference type="Proteomes" id="UP001500603">
    <property type="component" value="Unassembled WGS sequence"/>
</dbReference>
<dbReference type="CDD" id="cd18808">
    <property type="entry name" value="SF1_C_Upf1"/>
    <property type="match status" value="1"/>
</dbReference>
<keyword evidence="2" id="KW-0547">Nucleotide-binding</keyword>
<evidence type="ECO:0000259" key="6">
    <source>
        <dbReference type="Pfam" id="PF10881"/>
    </source>
</evidence>